<comment type="caution">
    <text evidence="2">The sequence shown here is derived from an EMBL/GenBank/DDBJ whole genome shotgun (WGS) entry which is preliminary data.</text>
</comment>
<accession>A0A7W7NVH2</accession>
<gene>
    <name evidence="2" type="ORF">HNO88_001565</name>
</gene>
<dbReference type="EMBL" id="JACHLR010000005">
    <property type="protein sequence ID" value="MBB4858246.1"/>
    <property type="molecule type" value="Genomic_DNA"/>
</dbReference>
<evidence type="ECO:0000256" key="1">
    <source>
        <dbReference type="SAM" id="SignalP"/>
    </source>
</evidence>
<sequence>MKIIYAFLALCMAVLASIASPALAMATKPNSAPVAEPSRELLVLQARMQTLVDAWNAEPGTRDAVKADFTRAQSAYSNARAADQKRDTAAFDRQVAAFGPAYDKACAGLSGC</sequence>
<dbReference type="AlphaFoldDB" id="A0A7W7NVH2"/>
<keyword evidence="3" id="KW-1185">Reference proteome</keyword>
<proteinExistence type="predicted"/>
<feature type="chain" id="PRO_5030778754" evidence="1">
    <location>
        <begin position="25"/>
        <end position="112"/>
    </location>
</feature>
<reference evidence="2 3" key="1">
    <citation type="submission" date="2020-08" db="EMBL/GenBank/DDBJ databases">
        <title>Functional genomics of gut bacteria from endangered species of beetles.</title>
        <authorList>
            <person name="Carlos-Shanley C."/>
        </authorList>
    </citation>
    <scope>NUCLEOTIDE SEQUENCE [LARGE SCALE GENOMIC DNA]</scope>
    <source>
        <strain evidence="2 3">S00245</strain>
    </source>
</reference>
<evidence type="ECO:0000313" key="3">
    <source>
        <dbReference type="Proteomes" id="UP000555448"/>
    </source>
</evidence>
<protein>
    <submittedName>
        <fullName evidence="2">Putative secreted protein</fullName>
    </submittedName>
</protein>
<name>A0A7W7NVH2_9SPHN</name>
<dbReference type="RefSeq" id="WP_184243752.1">
    <property type="nucleotide sequence ID" value="NZ_JACHLR010000005.1"/>
</dbReference>
<keyword evidence="1" id="KW-0732">Signal</keyword>
<dbReference type="Proteomes" id="UP000555448">
    <property type="component" value="Unassembled WGS sequence"/>
</dbReference>
<organism evidence="2 3">
    <name type="scientific">Novosphingobium chloroacetimidivorans</name>
    <dbReference type="NCBI Taxonomy" id="1428314"/>
    <lineage>
        <taxon>Bacteria</taxon>
        <taxon>Pseudomonadati</taxon>
        <taxon>Pseudomonadota</taxon>
        <taxon>Alphaproteobacteria</taxon>
        <taxon>Sphingomonadales</taxon>
        <taxon>Sphingomonadaceae</taxon>
        <taxon>Novosphingobium</taxon>
    </lineage>
</organism>
<feature type="signal peptide" evidence="1">
    <location>
        <begin position="1"/>
        <end position="24"/>
    </location>
</feature>
<evidence type="ECO:0000313" key="2">
    <source>
        <dbReference type="EMBL" id="MBB4858246.1"/>
    </source>
</evidence>